<proteinExistence type="predicted"/>
<sequence>MAHRIVESTIRAHLAANFDGCPVYAKGAIGSREDGGAFLVVQFPHSSSRQASTGDPGNNFYREEGGVRFVLTVPRTASGIAQGDLWAEQIANAFRGKRIGGLLTFAPTSPVSDDSNDIGGLYRLSFAVPYQFDVKG</sequence>
<reference evidence="1" key="1">
    <citation type="submission" date="2022-01" db="EMBL/GenBank/DDBJ databases">
        <title>Jiella avicenniae sp. nov., a novel endophytic bacterium isolated from bark of Avicennia marina.</title>
        <authorList>
            <person name="Tuo L."/>
        </authorList>
    </citation>
    <scope>NUCLEOTIDE SEQUENCE</scope>
    <source>
        <strain evidence="1">CBK1P-4</strain>
    </source>
</reference>
<dbReference type="RefSeq" id="WP_233719942.1">
    <property type="nucleotide sequence ID" value="NZ_JAJUWU010000013.1"/>
</dbReference>
<organism evidence="1 2">
    <name type="scientific">Jiella avicenniae</name>
    <dbReference type="NCBI Taxonomy" id="2907202"/>
    <lineage>
        <taxon>Bacteria</taxon>
        <taxon>Pseudomonadati</taxon>
        <taxon>Pseudomonadota</taxon>
        <taxon>Alphaproteobacteria</taxon>
        <taxon>Hyphomicrobiales</taxon>
        <taxon>Aurantimonadaceae</taxon>
        <taxon>Jiella</taxon>
    </lineage>
</organism>
<gene>
    <name evidence="1" type="ORF">LZD57_13140</name>
</gene>
<evidence type="ECO:0000313" key="2">
    <source>
        <dbReference type="Proteomes" id="UP001139035"/>
    </source>
</evidence>
<dbReference type="Pfam" id="PF13554">
    <property type="entry name" value="Phage_tail_terminator_5"/>
    <property type="match status" value="1"/>
</dbReference>
<dbReference type="AlphaFoldDB" id="A0A9X1P469"/>
<evidence type="ECO:0000313" key="1">
    <source>
        <dbReference type="EMBL" id="MCE7028938.1"/>
    </source>
</evidence>
<name>A0A9X1P469_9HYPH</name>
<accession>A0A9X1P469</accession>
<protein>
    <submittedName>
        <fullName evidence="1">DUF4128 domain-containing protein</fullName>
    </submittedName>
</protein>
<keyword evidence="2" id="KW-1185">Reference proteome</keyword>
<dbReference type="Proteomes" id="UP001139035">
    <property type="component" value="Unassembled WGS sequence"/>
</dbReference>
<dbReference type="Gene3D" id="3.30.2000.20">
    <property type="match status" value="1"/>
</dbReference>
<dbReference type="EMBL" id="JAJUWU010000013">
    <property type="protein sequence ID" value="MCE7028938.1"/>
    <property type="molecule type" value="Genomic_DNA"/>
</dbReference>
<comment type="caution">
    <text evidence="1">The sequence shown here is derived from an EMBL/GenBank/DDBJ whole genome shotgun (WGS) entry which is preliminary data.</text>
</comment>
<dbReference type="InterPro" id="IPR025395">
    <property type="entry name" value="Phage_tail_terminator-like"/>
</dbReference>